<feature type="signal peptide" evidence="2">
    <location>
        <begin position="1"/>
        <end position="24"/>
    </location>
</feature>
<evidence type="ECO:0000256" key="1">
    <source>
        <dbReference type="ARBA" id="ARBA00022729"/>
    </source>
</evidence>
<proteinExistence type="predicted"/>
<dbReference type="SUPFAM" id="SSF49452">
    <property type="entry name" value="Starch-binding domain-like"/>
    <property type="match status" value="1"/>
</dbReference>
<dbReference type="OrthoDB" id="9809989at2"/>
<comment type="caution">
    <text evidence="4">The sequence shown here is derived from an EMBL/GenBank/DDBJ whole genome shotgun (WGS) entry which is preliminary data.</text>
</comment>
<evidence type="ECO:0000313" key="4">
    <source>
        <dbReference type="EMBL" id="OIN58057.1"/>
    </source>
</evidence>
<dbReference type="GO" id="GO:0030246">
    <property type="term" value="F:carbohydrate binding"/>
    <property type="evidence" value="ECO:0007669"/>
    <property type="project" value="InterPro"/>
</dbReference>
<organism evidence="4 5">
    <name type="scientific">Arsenicibacter rosenii</name>
    <dbReference type="NCBI Taxonomy" id="1750698"/>
    <lineage>
        <taxon>Bacteria</taxon>
        <taxon>Pseudomonadati</taxon>
        <taxon>Bacteroidota</taxon>
        <taxon>Cytophagia</taxon>
        <taxon>Cytophagales</taxon>
        <taxon>Spirosomataceae</taxon>
        <taxon>Arsenicibacter</taxon>
    </lineage>
</organism>
<dbReference type="RefSeq" id="WP_071504207.1">
    <property type="nucleotide sequence ID" value="NZ_MORL01000008.1"/>
</dbReference>
<evidence type="ECO:0000313" key="5">
    <source>
        <dbReference type="Proteomes" id="UP000181790"/>
    </source>
</evidence>
<gene>
    <name evidence="4" type="ORF">BLX24_16135</name>
</gene>
<feature type="domain" description="SbsA Ig-like" evidence="3">
    <location>
        <begin position="33"/>
        <end position="132"/>
    </location>
</feature>
<dbReference type="AlphaFoldDB" id="A0A1S2VH11"/>
<accession>A0A1S2VH11</accession>
<name>A0A1S2VH11_9BACT</name>
<protein>
    <recommendedName>
        <fullName evidence="3">SbsA Ig-like domain-containing protein</fullName>
    </recommendedName>
</protein>
<dbReference type="InterPro" id="IPR032812">
    <property type="entry name" value="SbsA_Ig"/>
</dbReference>
<feature type="chain" id="PRO_5010359836" description="SbsA Ig-like domain-containing protein" evidence="2">
    <location>
        <begin position="25"/>
        <end position="550"/>
    </location>
</feature>
<keyword evidence="5" id="KW-1185">Reference proteome</keyword>
<evidence type="ECO:0000259" key="3">
    <source>
        <dbReference type="Pfam" id="PF13205"/>
    </source>
</evidence>
<dbReference type="EMBL" id="MORL01000008">
    <property type="protein sequence ID" value="OIN58057.1"/>
    <property type="molecule type" value="Genomic_DNA"/>
</dbReference>
<reference evidence="4 5" key="1">
    <citation type="submission" date="2016-10" db="EMBL/GenBank/DDBJ databases">
        <title>Arsenicibacter rosenii gen. nov., sp. nov., an efficient arsenic-methylating bacterium isolated from an arsenic-contaminated paddy soil.</title>
        <authorList>
            <person name="Huang K."/>
        </authorList>
    </citation>
    <scope>NUCLEOTIDE SEQUENCE [LARGE SCALE GENOMIC DNA]</scope>
    <source>
        <strain evidence="4 5">SM-1</strain>
    </source>
</reference>
<dbReference type="Pfam" id="PF13205">
    <property type="entry name" value="Big_5"/>
    <property type="match status" value="1"/>
</dbReference>
<sequence>MNYRLPVILFLFSLPILLSRCAQVAQPPGGKKDSLAPVLLQSIPANRALNYRGKTIELTFSEYINAENLVQKVLITPQDSNTFVPKILPEGIRLTFNKPFQPNTTYTISFADAIRDITERNIAKNPKLVFSTGNTIDSLQISGTVEDAETRKPILGMVVGLFSPKDTLPIQRKRPQYFARTDSSGNYLLENVKSDLYQIYAFEDKDLNLVNNQPGERIAFRDSVIDLNKNLTNINLKAFKSYVKPRISRRERTDETVGLEFSGGMASYSIRYLKSISDTTVLSSPSDTLISFLERPTLIRLYKQPAKAATDTVHVLITTEDSTGNRNQFKERIYFSTLKSRAKDKAKFNADVTPKSGESVDKAVEINITFNKPVKQTDLSKILLYRTDSTKTQPLKDENLTWSNRSAKVRITRTTTLRDTMTLLIQKGAFFSVQGDTLTRQKYVYRVLEADDYGLIAGHINRPEKNFILELTDENYKVVRTAYNTQNYSFPKLKPGRYRLRLIVDSNANRRRDMGNIHRLEQPEEIIYHPGMQDGIITLKRDFEFTDIDF</sequence>
<keyword evidence="1 2" id="KW-0732">Signal</keyword>
<dbReference type="InterPro" id="IPR013784">
    <property type="entry name" value="Carb-bd-like_fold"/>
</dbReference>
<dbReference type="Proteomes" id="UP000181790">
    <property type="component" value="Unassembled WGS sequence"/>
</dbReference>
<evidence type="ECO:0000256" key="2">
    <source>
        <dbReference type="SAM" id="SignalP"/>
    </source>
</evidence>